<keyword evidence="3 6" id="KW-0812">Transmembrane</keyword>
<feature type="transmembrane region" description="Helical" evidence="6">
    <location>
        <begin position="296"/>
        <end position="325"/>
    </location>
</feature>
<evidence type="ECO:0000256" key="4">
    <source>
        <dbReference type="ARBA" id="ARBA00022989"/>
    </source>
</evidence>
<dbReference type="Gene3D" id="1.20.1740.10">
    <property type="entry name" value="Amino acid/polyamine transporter I"/>
    <property type="match status" value="1"/>
</dbReference>
<name>A0A2P5HQA7_DIAHE</name>
<dbReference type="GO" id="GO:0022857">
    <property type="term" value="F:transmembrane transporter activity"/>
    <property type="evidence" value="ECO:0007669"/>
    <property type="project" value="InterPro"/>
</dbReference>
<sequence>MSPKILAHQQNMEMGSYGPPRRGLYGSQDAVVLARLGKKPVLKRNFGFMTILGFSCAVLITWEATVTYVVTRVSSSLANDCFQNLTFGGPAGLVYGYLIVWAGTISTFATMSELASMMPTSGGQYFWVSVLAPKSSRKFAGYLIGWLTITGWQSLVASGGFVTGTMIQGLILLNHPDYLSNMQNWHGTMLFWGVVLAAFSINTIFGKLLSRFEGFILILHILGFFAILLPLVFMSKEKSDSQTVFLTWYNLGGWQTQGLSFCIGILGNVFAFLGADGAIHMAEEIRNAAVVIPRSILTGITINGSLGLAMLIAMLFCMGDIDAALEENPSYPFMSVFKNVTGSTAGATVMAAIVIVMSVSATTGILASTSRLYWSFARDRGLPASSFLSRTSARTNVPTRAVITTTIIAIILSLVNIGNATAFNGVISISIAGLFGSYLVVTALLLYRRITGAIRVPSPDDDTLDLANALDSPLVWGPWRLPGILGIANNMFACSYLIFIFFFAFWPAVNSPDVATMNWAILVFGVVIIFSLVYYLIWARKVYTGPIVEI</sequence>
<feature type="transmembrane region" description="Helical" evidence="6">
    <location>
        <begin position="423"/>
        <end position="447"/>
    </location>
</feature>
<evidence type="ECO:0000256" key="6">
    <source>
        <dbReference type="SAM" id="Phobius"/>
    </source>
</evidence>
<evidence type="ECO:0000256" key="2">
    <source>
        <dbReference type="ARBA" id="ARBA00022448"/>
    </source>
</evidence>
<dbReference type="AlphaFoldDB" id="A0A2P5HQA7"/>
<feature type="transmembrane region" description="Helical" evidence="6">
    <location>
        <begin position="254"/>
        <end position="275"/>
    </location>
</feature>
<dbReference type="PANTHER" id="PTHR45649:SF1">
    <property type="entry name" value="TRANSPORTER, PUTATIVE (EUROFUNG)-RELATED"/>
    <property type="match status" value="1"/>
</dbReference>
<keyword evidence="4 6" id="KW-1133">Transmembrane helix</keyword>
<dbReference type="GO" id="GO:0016020">
    <property type="term" value="C:membrane"/>
    <property type="evidence" value="ECO:0007669"/>
    <property type="project" value="UniProtKB-SubCell"/>
</dbReference>
<feature type="transmembrane region" description="Helical" evidence="6">
    <location>
        <begin position="397"/>
        <end position="417"/>
    </location>
</feature>
<dbReference type="InParanoid" id="A0A2P5HQA7"/>
<feature type="transmembrane region" description="Helical" evidence="6">
    <location>
        <begin position="91"/>
        <end position="111"/>
    </location>
</feature>
<protein>
    <recommendedName>
        <fullName evidence="9">Choline transport protein</fullName>
    </recommendedName>
</protein>
<dbReference type="Pfam" id="PF13520">
    <property type="entry name" value="AA_permease_2"/>
    <property type="match status" value="1"/>
</dbReference>
<comment type="caution">
    <text evidence="7">The sequence shown here is derived from an EMBL/GenBank/DDBJ whole genome shotgun (WGS) entry which is preliminary data.</text>
</comment>
<dbReference type="EMBL" id="MAVT02001005">
    <property type="protein sequence ID" value="POS72411.1"/>
    <property type="molecule type" value="Genomic_DNA"/>
</dbReference>
<reference evidence="7" key="1">
    <citation type="submission" date="2017-09" db="EMBL/GenBank/DDBJ databases">
        <title>Polyketide synthases of a Diaporthe helianthi virulent isolate.</title>
        <authorList>
            <person name="Baroncelli R."/>
        </authorList>
    </citation>
    <scope>NUCLEOTIDE SEQUENCE [LARGE SCALE GENOMIC DNA]</scope>
    <source>
        <strain evidence="7">7/96</strain>
    </source>
</reference>
<feature type="transmembrane region" description="Helical" evidence="6">
    <location>
        <begin position="46"/>
        <end position="71"/>
    </location>
</feature>
<feature type="transmembrane region" description="Helical" evidence="6">
    <location>
        <begin position="185"/>
        <end position="205"/>
    </location>
</feature>
<organism evidence="7 8">
    <name type="scientific">Diaporthe helianthi</name>
    <dbReference type="NCBI Taxonomy" id="158607"/>
    <lineage>
        <taxon>Eukaryota</taxon>
        <taxon>Fungi</taxon>
        <taxon>Dikarya</taxon>
        <taxon>Ascomycota</taxon>
        <taxon>Pezizomycotina</taxon>
        <taxon>Sordariomycetes</taxon>
        <taxon>Sordariomycetidae</taxon>
        <taxon>Diaporthales</taxon>
        <taxon>Diaporthaceae</taxon>
        <taxon>Diaporthe</taxon>
    </lineage>
</organism>
<feature type="transmembrane region" description="Helical" evidence="6">
    <location>
        <begin position="345"/>
        <end position="368"/>
    </location>
</feature>
<feature type="transmembrane region" description="Helical" evidence="6">
    <location>
        <begin position="212"/>
        <end position="234"/>
    </location>
</feature>
<evidence type="ECO:0000313" key="7">
    <source>
        <dbReference type="EMBL" id="POS72411.1"/>
    </source>
</evidence>
<keyword evidence="5 6" id="KW-0472">Membrane</keyword>
<evidence type="ECO:0000256" key="5">
    <source>
        <dbReference type="ARBA" id="ARBA00023136"/>
    </source>
</evidence>
<keyword evidence="2" id="KW-0813">Transport</keyword>
<dbReference type="Proteomes" id="UP000094444">
    <property type="component" value="Unassembled WGS sequence"/>
</dbReference>
<dbReference type="PANTHER" id="PTHR45649">
    <property type="entry name" value="AMINO-ACID PERMEASE BAT1"/>
    <property type="match status" value="1"/>
</dbReference>
<gene>
    <name evidence="7" type="ORF">DHEL01_v209192</name>
</gene>
<dbReference type="OrthoDB" id="3257095at2759"/>
<accession>A0A2P5HQA7</accession>
<feature type="transmembrane region" description="Helical" evidence="6">
    <location>
        <begin position="484"/>
        <end position="506"/>
    </location>
</feature>
<proteinExistence type="predicted"/>
<feature type="transmembrane region" description="Helical" evidence="6">
    <location>
        <begin position="143"/>
        <end position="173"/>
    </location>
</feature>
<evidence type="ECO:0008006" key="9">
    <source>
        <dbReference type="Google" id="ProtNLM"/>
    </source>
</evidence>
<dbReference type="InterPro" id="IPR002293">
    <property type="entry name" value="AA/rel_permease1"/>
</dbReference>
<evidence type="ECO:0000256" key="1">
    <source>
        <dbReference type="ARBA" id="ARBA00004141"/>
    </source>
</evidence>
<evidence type="ECO:0000256" key="3">
    <source>
        <dbReference type="ARBA" id="ARBA00022692"/>
    </source>
</evidence>
<dbReference type="STRING" id="158607.A0A2P5HQA7"/>
<dbReference type="PIRSF" id="PIRSF006060">
    <property type="entry name" value="AA_transporter"/>
    <property type="match status" value="1"/>
</dbReference>
<keyword evidence="8" id="KW-1185">Reference proteome</keyword>
<evidence type="ECO:0000313" key="8">
    <source>
        <dbReference type="Proteomes" id="UP000094444"/>
    </source>
</evidence>
<comment type="subcellular location">
    <subcellularLocation>
        <location evidence="1">Membrane</location>
        <topology evidence="1">Multi-pass membrane protein</topology>
    </subcellularLocation>
</comment>
<feature type="transmembrane region" description="Helical" evidence="6">
    <location>
        <begin position="518"/>
        <end position="537"/>
    </location>
</feature>